<dbReference type="KEGG" id="gps:C427_5026"/>
<protein>
    <submittedName>
        <fullName evidence="1">Uncharacterized protein</fullName>
    </submittedName>
</protein>
<dbReference type="PATRIC" id="fig|1129794.4.peg.5014"/>
<sequence length="39" mass="4396">MPKGIAFTLLDYCELVDTTGRIIREDKAGHIDQHQSPIL</sequence>
<dbReference type="STRING" id="1129794.C427_5026"/>
<gene>
    <name evidence="1" type="ORF">C427_5026</name>
</gene>
<dbReference type="HOGENOM" id="CLU_3314130_0_0_6"/>
<organism evidence="1 2">
    <name type="scientific">Paraglaciecola psychrophila 170</name>
    <dbReference type="NCBI Taxonomy" id="1129794"/>
    <lineage>
        <taxon>Bacteria</taxon>
        <taxon>Pseudomonadati</taxon>
        <taxon>Pseudomonadota</taxon>
        <taxon>Gammaproteobacteria</taxon>
        <taxon>Alteromonadales</taxon>
        <taxon>Alteromonadaceae</taxon>
        <taxon>Paraglaciecola</taxon>
    </lineage>
</organism>
<keyword evidence="2" id="KW-1185">Reference proteome</keyword>
<dbReference type="AlphaFoldDB" id="M4RTV0"/>
<reference evidence="1 2" key="1">
    <citation type="journal article" date="2013" name="Genome Announc.">
        <title>Complete Genome Sequence of Glaciecola psychrophila Strain 170T.</title>
        <authorList>
            <person name="Yin J."/>
            <person name="Chen J."/>
            <person name="Liu G."/>
            <person name="Yu Y."/>
            <person name="Song L."/>
            <person name="Wang X."/>
            <person name="Qu X."/>
        </authorList>
    </citation>
    <scope>NUCLEOTIDE SEQUENCE [LARGE SCALE GENOMIC DNA]</scope>
    <source>
        <strain evidence="1 2">170</strain>
    </source>
</reference>
<dbReference type="EMBL" id="CP003837">
    <property type="protein sequence ID" value="AGH47125.1"/>
    <property type="molecule type" value="Genomic_DNA"/>
</dbReference>
<proteinExistence type="predicted"/>
<name>M4RTV0_9ALTE</name>
<evidence type="ECO:0000313" key="1">
    <source>
        <dbReference type="EMBL" id="AGH47125.1"/>
    </source>
</evidence>
<accession>M4RTV0</accession>
<evidence type="ECO:0000313" key="2">
    <source>
        <dbReference type="Proteomes" id="UP000011864"/>
    </source>
</evidence>
<dbReference type="Proteomes" id="UP000011864">
    <property type="component" value="Chromosome"/>
</dbReference>